<accession>A0AAV6NKS6</accession>
<name>A0AAV6NKS6_9ROSI</name>
<evidence type="ECO:0000256" key="1">
    <source>
        <dbReference type="ARBA" id="ARBA00001255"/>
    </source>
</evidence>
<dbReference type="AlphaFoldDB" id="A0AAV6NKS6"/>
<dbReference type="EC" id="3.2.1.22" evidence="2"/>
<reference evidence="7 8" key="1">
    <citation type="journal article" date="2021" name="Hortic Res">
        <title>The domestication of Cucurbita argyrosperma as revealed by the genome of its wild relative.</title>
        <authorList>
            <person name="Barrera-Redondo J."/>
            <person name="Sanchez-de la Vega G."/>
            <person name="Aguirre-Liguori J.A."/>
            <person name="Castellanos-Morales G."/>
            <person name="Gutierrez-Guerrero Y.T."/>
            <person name="Aguirre-Dugua X."/>
            <person name="Aguirre-Planter E."/>
            <person name="Tenaillon M.I."/>
            <person name="Lira-Saade R."/>
            <person name="Eguiarte L.E."/>
        </authorList>
    </citation>
    <scope>NUCLEOTIDE SEQUENCE [LARGE SCALE GENOMIC DNA]</scope>
    <source>
        <strain evidence="7">JBR-2021</strain>
    </source>
</reference>
<dbReference type="GO" id="GO:0004557">
    <property type="term" value="F:alpha-galactosidase activity"/>
    <property type="evidence" value="ECO:0007669"/>
    <property type="project" value="UniProtKB-EC"/>
</dbReference>
<dbReference type="PANTHER" id="PTHR11452:SF42">
    <property type="entry name" value="ALPHA-GALACTOSIDASE"/>
    <property type="match status" value="1"/>
</dbReference>
<keyword evidence="3" id="KW-0378">Hydrolase</keyword>
<evidence type="ECO:0000313" key="8">
    <source>
        <dbReference type="Proteomes" id="UP000685013"/>
    </source>
</evidence>
<dbReference type="CDD" id="cd14792">
    <property type="entry name" value="GH27"/>
    <property type="match status" value="1"/>
</dbReference>
<evidence type="ECO:0000259" key="6">
    <source>
        <dbReference type="Pfam" id="PF17801"/>
    </source>
</evidence>
<sequence length="629" mass="70328">MKHVSFNSLCFCFFFFCSVFQFNRVSSQNGTERAAVPPRGWNSYNSFSWIISEEEYLKNAEVVANRLKSKGYEYVVVDYLWYRRNVPGAYADSLGFDVIDEWGRMVPDPSRWPSSQGGKGFTEVAKKVHDMGLKFGIHVMRGISTQAVNANTPILDISKGSAYEESGRKWFASDIGDKSRTCGWMKNGFMSVNMDSGASKAFLRSLYQQYADWGVDFVKLDCVFGDDLDLPQISFVSDVLKQLDRPIFFSLSPGKTATPAMAKDVSGLVNMYRITGDDWDNWKDLVFHFNITRDFSAANMIGSTGLLGKSWPDSDMLPFGWLTDPAANEGPHRTTNLSVDEQRTQMTLWCMAKSPIMYGGDLRNIDDATFSLITNPTLLEINSFSSNNMEFLKVASTKVSHSQEKIVKWHSRNMVASVSPILGLTKCSDSDAAGWVTESLNRGLQKICWKANPKHKYETPFCVYKRGSQLAIYKEAASGHDQGDVCLDATQQRKRSSEEFRRGSFFPCRRHENQKWELYSNGTLGNQQSGECAIVKQNDEGIESGVRSWIATGRGGEVYVALFNLNKEKTEISVKISDLAEALPGKGLGQPSCKYREEWSGKEFGVMSGSTIAAPLQTHASALFTINCS</sequence>
<dbReference type="Pfam" id="PF17801">
    <property type="entry name" value="Melibiase_C"/>
    <property type="match status" value="1"/>
</dbReference>
<keyword evidence="8" id="KW-1185">Reference proteome</keyword>
<dbReference type="Pfam" id="PF16499">
    <property type="entry name" value="Melibiase_2"/>
    <property type="match status" value="1"/>
</dbReference>
<dbReference type="GO" id="GO:0005975">
    <property type="term" value="P:carbohydrate metabolic process"/>
    <property type="evidence" value="ECO:0007669"/>
    <property type="project" value="InterPro"/>
</dbReference>
<feature type="signal peptide" evidence="5">
    <location>
        <begin position="1"/>
        <end position="27"/>
    </location>
</feature>
<dbReference type="Proteomes" id="UP000685013">
    <property type="component" value="Chromosome 5"/>
</dbReference>
<feature type="chain" id="PRO_5043540594" description="alpha-galactosidase" evidence="5">
    <location>
        <begin position="28"/>
        <end position="629"/>
    </location>
</feature>
<dbReference type="PANTHER" id="PTHR11452">
    <property type="entry name" value="ALPHA-GALACTOSIDASE/ALPHA-N-ACETYLGALACTOSAMINIDASE"/>
    <property type="match status" value="1"/>
</dbReference>
<dbReference type="InterPro" id="IPR002241">
    <property type="entry name" value="Glyco_hydro_27"/>
</dbReference>
<comment type="catalytic activity">
    <reaction evidence="1">
        <text>Hydrolysis of terminal, non-reducing alpha-D-galactose residues in alpha-D-galactosides, including galactose oligosaccharides, galactomannans and galactolipids.</text>
        <dbReference type="EC" id="3.2.1.22"/>
    </reaction>
</comment>
<feature type="non-terminal residue" evidence="7">
    <location>
        <position position="1"/>
    </location>
</feature>
<comment type="caution">
    <text evidence="7">The sequence shown here is derived from an EMBL/GenBank/DDBJ whole genome shotgun (WGS) entry which is preliminary data.</text>
</comment>
<feature type="domain" description="Alpha galactosidase C-terminal" evidence="6">
    <location>
        <begin position="545"/>
        <end position="625"/>
    </location>
</feature>
<gene>
    <name evidence="7" type="ORF">SDJN03_08023</name>
</gene>
<organism evidence="7 8">
    <name type="scientific">Cucurbita argyrosperma subsp. sororia</name>
    <dbReference type="NCBI Taxonomy" id="37648"/>
    <lineage>
        <taxon>Eukaryota</taxon>
        <taxon>Viridiplantae</taxon>
        <taxon>Streptophyta</taxon>
        <taxon>Embryophyta</taxon>
        <taxon>Tracheophyta</taxon>
        <taxon>Spermatophyta</taxon>
        <taxon>Magnoliopsida</taxon>
        <taxon>eudicotyledons</taxon>
        <taxon>Gunneridae</taxon>
        <taxon>Pentapetalae</taxon>
        <taxon>rosids</taxon>
        <taxon>fabids</taxon>
        <taxon>Cucurbitales</taxon>
        <taxon>Cucurbitaceae</taxon>
        <taxon>Cucurbiteae</taxon>
        <taxon>Cucurbita</taxon>
    </lineage>
</organism>
<dbReference type="EMBL" id="JAGKQH010000005">
    <property type="protein sequence ID" value="KAG6598245.1"/>
    <property type="molecule type" value="Genomic_DNA"/>
</dbReference>
<evidence type="ECO:0000313" key="7">
    <source>
        <dbReference type="EMBL" id="KAG6598245.1"/>
    </source>
</evidence>
<keyword evidence="4" id="KW-0326">Glycosidase</keyword>
<protein>
    <recommendedName>
        <fullName evidence="2">alpha-galactosidase</fullName>
        <ecNumber evidence="2">3.2.1.22</ecNumber>
    </recommendedName>
</protein>
<dbReference type="InterPro" id="IPR041233">
    <property type="entry name" value="Melibiase_C"/>
</dbReference>
<evidence type="ECO:0000256" key="4">
    <source>
        <dbReference type="ARBA" id="ARBA00023295"/>
    </source>
</evidence>
<evidence type="ECO:0000256" key="2">
    <source>
        <dbReference type="ARBA" id="ARBA00012755"/>
    </source>
</evidence>
<evidence type="ECO:0000256" key="3">
    <source>
        <dbReference type="ARBA" id="ARBA00022801"/>
    </source>
</evidence>
<evidence type="ECO:0000256" key="5">
    <source>
        <dbReference type="SAM" id="SignalP"/>
    </source>
</evidence>
<keyword evidence="5" id="KW-0732">Signal</keyword>
<proteinExistence type="predicted"/>